<dbReference type="SMART" id="SM00400">
    <property type="entry name" value="ZnF_CHCC"/>
    <property type="match status" value="1"/>
</dbReference>
<evidence type="ECO:0000256" key="1">
    <source>
        <dbReference type="ARBA" id="ARBA00022478"/>
    </source>
</evidence>
<feature type="zinc finger region" description="CHC2-type" evidence="12">
    <location>
        <begin position="38"/>
        <end position="62"/>
    </location>
</feature>
<dbReference type="GO" id="GO:0006269">
    <property type="term" value="P:DNA replication, synthesis of primer"/>
    <property type="evidence" value="ECO:0007669"/>
    <property type="project" value="UniProtKB-UniRule"/>
</dbReference>
<dbReference type="PANTHER" id="PTHR30313">
    <property type="entry name" value="DNA PRIMASE"/>
    <property type="match status" value="1"/>
</dbReference>
<dbReference type="InterPro" id="IPR002694">
    <property type="entry name" value="Znf_CHC2"/>
</dbReference>
<dbReference type="InterPro" id="IPR030846">
    <property type="entry name" value="DnaG_bac"/>
</dbReference>
<dbReference type="InterPro" id="IPR006295">
    <property type="entry name" value="DNA_primase_DnaG"/>
</dbReference>
<dbReference type="GO" id="GO:0005737">
    <property type="term" value="C:cytoplasm"/>
    <property type="evidence" value="ECO:0007669"/>
    <property type="project" value="TreeGrafter"/>
</dbReference>
<dbReference type="SMART" id="SM00493">
    <property type="entry name" value="TOPRIM"/>
    <property type="match status" value="1"/>
</dbReference>
<keyword evidence="8 12" id="KW-0862">Zinc</keyword>
<dbReference type="Pfam" id="PF13662">
    <property type="entry name" value="Toprim_4"/>
    <property type="match status" value="1"/>
</dbReference>
<dbReference type="NCBIfam" id="TIGR01391">
    <property type="entry name" value="dnaG"/>
    <property type="match status" value="1"/>
</dbReference>
<evidence type="ECO:0000256" key="9">
    <source>
        <dbReference type="ARBA" id="ARBA00022842"/>
    </source>
</evidence>
<keyword evidence="2 12" id="KW-0639">Primosome</keyword>
<dbReference type="HAMAP" id="MF_00974">
    <property type="entry name" value="DNA_primase_DnaG"/>
    <property type="match status" value="1"/>
</dbReference>
<dbReference type="Pfam" id="PF08275">
    <property type="entry name" value="DNAG_N"/>
    <property type="match status" value="1"/>
</dbReference>
<keyword evidence="4 12" id="KW-0548">Nucleotidyltransferase</keyword>
<dbReference type="GO" id="GO:0000428">
    <property type="term" value="C:DNA-directed RNA polymerase complex"/>
    <property type="evidence" value="ECO:0007669"/>
    <property type="project" value="UniProtKB-KW"/>
</dbReference>
<evidence type="ECO:0000256" key="11">
    <source>
        <dbReference type="ARBA" id="ARBA00023163"/>
    </source>
</evidence>
<keyword evidence="10 12" id="KW-0238">DNA-binding</keyword>
<dbReference type="InterPro" id="IPR050219">
    <property type="entry name" value="DnaG_primase"/>
</dbReference>
<keyword evidence="5 12" id="KW-0235">DNA replication</keyword>
<comment type="subunit">
    <text evidence="12">Monomer. Interacts with DnaB.</text>
</comment>
<dbReference type="EC" id="2.7.7.101" evidence="12"/>
<dbReference type="Proteomes" id="UP000249229">
    <property type="component" value="Unassembled WGS sequence"/>
</dbReference>
<keyword evidence="9" id="KW-0460">Magnesium</keyword>
<keyword evidence="6 12" id="KW-0479">Metal-binding</keyword>
<dbReference type="EMBL" id="QFQI01000003">
    <property type="protein sequence ID" value="PZQ61154.1"/>
    <property type="molecule type" value="Genomic_DNA"/>
</dbReference>
<dbReference type="Gene3D" id="3.90.580.10">
    <property type="entry name" value="Zinc finger, CHC2-type domain"/>
    <property type="match status" value="1"/>
</dbReference>
<dbReference type="CDD" id="cd03364">
    <property type="entry name" value="TOPRIM_DnaG_primases"/>
    <property type="match status" value="1"/>
</dbReference>
<dbReference type="AlphaFoldDB" id="A0A2W5P7Q7"/>
<comment type="function">
    <text evidence="12">RNA polymerase that catalyzes the synthesis of short RNA molecules used as primers for DNA polymerase during DNA replication.</text>
</comment>
<evidence type="ECO:0000313" key="15">
    <source>
        <dbReference type="Proteomes" id="UP000249229"/>
    </source>
</evidence>
<dbReference type="InterPro" id="IPR013264">
    <property type="entry name" value="DNAG_N"/>
</dbReference>
<keyword evidence="3 12" id="KW-0808">Transferase</keyword>
<comment type="similarity">
    <text evidence="12">Belongs to the DnaG primase family.</text>
</comment>
<evidence type="ECO:0000256" key="2">
    <source>
        <dbReference type="ARBA" id="ARBA00022515"/>
    </source>
</evidence>
<reference evidence="14 15" key="1">
    <citation type="submission" date="2017-08" db="EMBL/GenBank/DDBJ databases">
        <title>Infants hospitalized years apart are colonized by the same room-sourced microbial strains.</title>
        <authorList>
            <person name="Brooks B."/>
            <person name="Olm M.R."/>
            <person name="Firek B.A."/>
            <person name="Baker R."/>
            <person name="Thomas B.C."/>
            <person name="Morowitz M.J."/>
            <person name="Banfield J.F."/>
        </authorList>
    </citation>
    <scope>NUCLEOTIDE SEQUENCE [LARGE SCALE GENOMIC DNA]</scope>
    <source>
        <strain evidence="14">S2_005_001_R1_22</strain>
    </source>
</reference>
<keyword evidence="1 12" id="KW-0240">DNA-directed RNA polymerase</keyword>
<evidence type="ECO:0000256" key="6">
    <source>
        <dbReference type="ARBA" id="ARBA00022723"/>
    </source>
</evidence>
<comment type="catalytic activity">
    <reaction evidence="12">
        <text>ssDNA + n NTP = ssDNA/pppN(pN)n-1 hybrid + (n-1) diphosphate.</text>
        <dbReference type="EC" id="2.7.7.101"/>
    </reaction>
</comment>
<dbReference type="InterPro" id="IPR034151">
    <property type="entry name" value="TOPRIM_DnaG_bac"/>
</dbReference>
<dbReference type="FunFam" id="3.90.580.10:FF:000001">
    <property type="entry name" value="DNA primase"/>
    <property type="match status" value="1"/>
</dbReference>
<name>A0A2W5P7Q7_9SPHN</name>
<evidence type="ECO:0000259" key="13">
    <source>
        <dbReference type="PROSITE" id="PS50880"/>
    </source>
</evidence>
<protein>
    <recommendedName>
        <fullName evidence="12">DNA primase</fullName>
        <ecNumber evidence="12">2.7.7.101</ecNumber>
    </recommendedName>
</protein>
<evidence type="ECO:0000256" key="12">
    <source>
        <dbReference type="HAMAP-Rule" id="MF_00974"/>
    </source>
</evidence>
<dbReference type="GO" id="GO:0003899">
    <property type="term" value="F:DNA-directed RNA polymerase activity"/>
    <property type="evidence" value="ECO:0007669"/>
    <property type="project" value="UniProtKB-UniRule"/>
</dbReference>
<dbReference type="InterPro" id="IPR037068">
    <property type="entry name" value="DNA_primase_core_N_sf"/>
</dbReference>
<evidence type="ECO:0000256" key="5">
    <source>
        <dbReference type="ARBA" id="ARBA00022705"/>
    </source>
</evidence>
<evidence type="ECO:0000256" key="10">
    <source>
        <dbReference type="ARBA" id="ARBA00023125"/>
    </source>
</evidence>
<evidence type="ECO:0000256" key="3">
    <source>
        <dbReference type="ARBA" id="ARBA00022679"/>
    </source>
</evidence>
<organism evidence="14 15">
    <name type="scientific">Sphingomonas taxi</name>
    <dbReference type="NCBI Taxonomy" id="1549858"/>
    <lineage>
        <taxon>Bacteria</taxon>
        <taxon>Pseudomonadati</taxon>
        <taxon>Pseudomonadota</taxon>
        <taxon>Alphaproteobacteria</taxon>
        <taxon>Sphingomonadales</taxon>
        <taxon>Sphingomonadaceae</taxon>
        <taxon>Sphingomonas</taxon>
    </lineage>
</organism>
<dbReference type="Gene3D" id="3.90.980.10">
    <property type="entry name" value="DNA primase, catalytic core, N-terminal domain"/>
    <property type="match status" value="1"/>
</dbReference>
<feature type="domain" description="Toprim" evidence="13">
    <location>
        <begin position="253"/>
        <end position="335"/>
    </location>
</feature>
<accession>A0A2W5P7Q7</accession>
<gene>
    <name evidence="12" type="primary">dnaG</name>
    <name evidence="14" type="ORF">DI544_06160</name>
</gene>
<dbReference type="InterPro" id="IPR036977">
    <property type="entry name" value="DNA_primase_Znf_CHC2"/>
</dbReference>
<comment type="domain">
    <text evidence="12">Contains an N-terminal zinc-binding domain, a central core domain that contains the primase activity, and a C-terminal DnaB-binding domain.</text>
</comment>
<comment type="caution">
    <text evidence="14">The sequence shown here is derived from an EMBL/GenBank/DDBJ whole genome shotgun (WGS) entry which is preliminary data.</text>
</comment>
<dbReference type="PROSITE" id="PS50880">
    <property type="entry name" value="TOPRIM"/>
    <property type="match status" value="1"/>
</dbReference>
<dbReference type="FunFam" id="3.40.1360.10:FF:000002">
    <property type="entry name" value="DNA primase"/>
    <property type="match status" value="1"/>
</dbReference>
<keyword evidence="7 12" id="KW-0863">Zinc-finger</keyword>
<dbReference type="GO" id="GO:0003677">
    <property type="term" value="F:DNA binding"/>
    <property type="evidence" value="ECO:0007669"/>
    <property type="project" value="UniProtKB-KW"/>
</dbReference>
<dbReference type="SUPFAM" id="SSF56731">
    <property type="entry name" value="DNA primase core"/>
    <property type="match status" value="1"/>
</dbReference>
<dbReference type="GO" id="GO:0008270">
    <property type="term" value="F:zinc ion binding"/>
    <property type="evidence" value="ECO:0007669"/>
    <property type="project" value="UniProtKB-UniRule"/>
</dbReference>
<keyword evidence="11 12" id="KW-0804">Transcription</keyword>
<dbReference type="InterPro" id="IPR006171">
    <property type="entry name" value="TOPRIM_dom"/>
</dbReference>
<evidence type="ECO:0000313" key="14">
    <source>
        <dbReference type="EMBL" id="PZQ61154.1"/>
    </source>
</evidence>
<evidence type="ECO:0000256" key="7">
    <source>
        <dbReference type="ARBA" id="ARBA00022771"/>
    </source>
</evidence>
<dbReference type="SUPFAM" id="SSF57783">
    <property type="entry name" value="Zinc beta-ribbon"/>
    <property type="match status" value="1"/>
</dbReference>
<dbReference type="Gene3D" id="3.40.1360.10">
    <property type="match status" value="1"/>
</dbReference>
<evidence type="ECO:0000256" key="8">
    <source>
        <dbReference type="ARBA" id="ARBA00022833"/>
    </source>
</evidence>
<dbReference type="GO" id="GO:1990077">
    <property type="term" value="C:primosome complex"/>
    <property type="evidence" value="ECO:0007669"/>
    <property type="project" value="UniProtKB-KW"/>
</dbReference>
<sequence>MSLTPAFLDELRARTSLTALVGKTVKLTRAGRESKGCCPFHNEKTPSFYVNDDKGFYHCFGCSAHGDAIRWLTDHQGLPFMDAVKELAAAAGMELPAQDARAAQAAERARSLHDVMQAAADWFAAQLGGIEGAAARALLEKRGVTEATRRAFAFGYAPDSRGRLRAALKEYGDAMLVEAGLLIQVEGKEPYDRFRGRLMIPIRDPRGRVIAFGGRIIEDGEPKYLNSPDTPLFDKGRTLYNLDRAAPAARKTARLFVVEGYMDAIALAQGGIGEVVAPLGTALTEQQLERLWRVVDVPVLCLDGDAAGQKAALRAAHRALPMLAPGRSLAFATLPEGQDPDDLMRAKGARAFETLVQAAEPLVDRLWKHELAAEPLDTPEQRAGLKKRLSDLAETIADPSVKSEYKAEFRHRFDERFARNRQPFQQRTPFYPIAARKPGQKWTPPAPPVTEDAKKVRAAGGIDRVLAKAVLAGLIRHPAEIARHMEVLGGLKLADGALGRLFEAVVDVALEDRRDHSANGGALDSGRLVTILARSGFETVAHDLLRADTMPYSFTRAGADEKQACDDLDEAIAVLVARPEVDAALAEATSAMQARFTVEAFERQVALVNEQRALDERLANLVQANEDARALGPEDD</sequence>
<comment type="cofactor">
    <cofactor evidence="12">
        <name>Zn(2+)</name>
        <dbReference type="ChEBI" id="CHEBI:29105"/>
    </cofactor>
    <text evidence="12">Binds 1 zinc ion per monomer.</text>
</comment>
<evidence type="ECO:0000256" key="4">
    <source>
        <dbReference type="ARBA" id="ARBA00022695"/>
    </source>
</evidence>
<proteinExistence type="inferred from homology"/>
<dbReference type="PANTHER" id="PTHR30313:SF2">
    <property type="entry name" value="DNA PRIMASE"/>
    <property type="match status" value="1"/>
</dbReference>
<dbReference type="Pfam" id="PF01807">
    <property type="entry name" value="Zn_ribbon_DnaG"/>
    <property type="match status" value="1"/>
</dbReference>